<sequence>MIDQFRGSTYFLSNFYRHPVHIGDDVYPTAEHAYQALKADDPADRAWVLASETPLIAKRRGRKVRVVSYWSDIRILVMEQVLAAKFSDRDLAGQLIATHPHTLVEGNTWHDQFWGDCHCGRCPGDGENMLGVVLMELRDELRQGPA</sequence>
<evidence type="ECO:0000259" key="3">
    <source>
        <dbReference type="Pfam" id="PF08719"/>
    </source>
</evidence>
<organism evidence="4 5">
    <name type="scientific">Candidatus Mycobacterium wuenschmannii</name>
    <dbReference type="NCBI Taxonomy" id="3027808"/>
    <lineage>
        <taxon>Bacteria</taxon>
        <taxon>Bacillati</taxon>
        <taxon>Actinomycetota</taxon>
        <taxon>Actinomycetes</taxon>
        <taxon>Mycobacteriales</taxon>
        <taxon>Mycobacteriaceae</taxon>
        <taxon>Mycobacterium</taxon>
    </lineage>
</organism>
<protein>
    <submittedName>
        <fullName evidence="4">NADAR family protein</fullName>
    </submittedName>
</protein>
<dbReference type="NCBIfam" id="TIGR02464">
    <property type="entry name" value="ribofla_fusion"/>
    <property type="match status" value="1"/>
</dbReference>
<feature type="domain" description="NADAR" evidence="3">
    <location>
        <begin position="8"/>
        <end position="142"/>
    </location>
</feature>
<dbReference type="EMBL" id="CP126981">
    <property type="protein sequence ID" value="WIM89238.1"/>
    <property type="molecule type" value="Genomic_DNA"/>
</dbReference>
<dbReference type="Gene3D" id="1.10.357.40">
    <property type="entry name" value="YbiA-like"/>
    <property type="match status" value="1"/>
</dbReference>
<evidence type="ECO:0000313" key="5">
    <source>
        <dbReference type="Proteomes" id="UP001236585"/>
    </source>
</evidence>
<dbReference type="SUPFAM" id="SSF143990">
    <property type="entry name" value="YbiA-like"/>
    <property type="match status" value="1"/>
</dbReference>
<dbReference type="InterPro" id="IPR012816">
    <property type="entry name" value="NADAR"/>
</dbReference>
<dbReference type="CDD" id="cd15457">
    <property type="entry name" value="NADAR"/>
    <property type="match status" value="1"/>
</dbReference>
<dbReference type="RefSeq" id="WP_285189904.1">
    <property type="nucleotide sequence ID" value="NZ_CP126981.1"/>
</dbReference>
<evidence type="ECO:0000313" key="4">
    <source>
        <dbReference type="EMBL" id="WIM89238.1"/>
    </source>
</evidence>
<gene>
    <name evidence="4" type="ORF">PT015_07270</name>
</gene>
<keyword evidence="5" id="KW-1185">Reference proteome</keyword>
<accession>A0ABY8W018</accession>
<comment type="catalytic activity">
    <reaction evidence="1">
        <text>5-amino-6-(5-phospho-D-ribosylamino)uracil + H2O = 5,6-diaminouracil + D-ribose 5-phosphate</text>
        <dbReference type="Rhea" id="RHEA:55020"/>
        <dbReference type="ChEBI" id="CHEBI:15377"/>
        <dbReference type="ChEBI" id="CHEBI:46252"/>
        <dbReference type="ChEBI" id="CHEBI:58453"/>
        <dbReference type="ChEBI" id="CHEBI:78346"/>
    </reaction>
</comment>
<comment type="catalytic activity">
    <reaction evidence="2">
        <text>2,5-diamino-6-hydroxy-4-(5-phosphoribosylamino)-pyrimidine + H2O = 2,5,6-triamino-4-hydroxypyrimidine + D-ribose 5-phosphate</text>
        <dbReference type="Rhea" id="RHEA:23436"/>
        <dbReference type="ChEBI" id="CHEBI:15377"/>
        <dbReference type="ChEBI" id="CHEBI:58614"/>
        <dbReference type="ChEBI" id="CHEBI:78346"/>
        <dbReference type="ChEBI" id="CHEBI:137796"/>
    </reaction>
</comment>
<dbReference type="Pfam" id="PF08719">
    <property type="entry name" value="NADAR"/>
    <property type="match status" value="1"/>
</dbReference>
<dbReference type="Proteomes" id="UP001236585">
    <property type="component" value="Chromosome"/>
</dbReference>
<proteinExistence type="predicted"/>
<evidence type="ECO:0000256" key="1">
    <source>
        <dbReference type="ARBA" id="ARBA00000022"/>
    </source>
</evidence>
<reference evidence="4 5" key="1">
    <citation type="journal article" date="2023" name="Microbiol. Resour. Announc.">
        <title>Complete Genome Sequence of Mycobacterium wuenschmanii, a novel Nontuberculous Mycobacterium Isolated from a captive population of Amazon Milk Frogs.</title>
        <authorList>
            <person name="Hicks J."/>
            <person name="Zeineldin M."/>
            <person name="Ward H."/>
            <person name="Wuenschmann A."/>
            <person name="Camp P."/>
            <person name="Farrell D."/>
            <person name="Lehman K."/>
            <person name="Thacker T."/>
            <person name="Cuthbert E."/>
        </authorList>
    </citation>
    <scope>NUCLEOTIDE SEQUENCE [LARGE SCALE GENOMIC DNA]</scope>
    <source>
        <strain evidence="4 5">Wuenschmanii</strain>
    </source>
</reference>
<evidence type="ECO:0000256" key="2">
    <source>
        <dbReference type="ARBA" id="ARBA00000751"/>
    </source>
</evidence>
<dbReference type="InterPro" id="IPR037238">
    <property type="entry name" value="YbiA-like_sf"/>
</dbReference>
<name>A0ABY8W018_9MYCO</name>